<proteinExistence type="predicted"/>
<gene>
    <name evidence="2" type="ORF">SAMN04487996_11989</name>
</gene>
<evidence type="ECO:0000256" key="1">
    <source>
        <dbReference type="ARBA" id="ARBA00022679"/>
    </source>
</evidence>
<protein>
    <submittedName>
        <fullName evidence="2">Phytoene/squalene synthetase</fullName>
    </submittedName>
</protein>
<sequence length="278" mass="32438">MKSLFDELSASCSKKTTQLYSTSFSLGIYFLKPSLHRAIYGIYGFVRLADEIVDSFHGYDQEVMMARIRKETQEAIHEEISINPILNSFQHVVHAYAIEWELIDTFLKSMEMDLLKKEHTQDSYQEYVLGSAEVVGLMCLRVFSENDTALYDSLKPYAMKLGAAFQKVNFLRDLKADYQTLGRTYFPGVNFNHFSYADKAEIQREIEADFEEALIGIRRLPASSRRGVYLAYYYYNKLFLRIKETPPEKVMNARIRIPDIDKFGLMFRSLLRHQFDLL</sequence>
<dbReference type="InterPro" id="IPR033904">
    <property type="entry name" value="Trans_IPPS_HH"/>
</dbReference>
<dbReference type="GO" id="GO:0051996">
    <property type="term" value="F:squalene synthase [NAD(P)H] activity"/>
    <property type="evidence" value="ECO:0007669"/>
    <property type="project" value="InterPro"/>
</dbReference>
<dbReference type="SUPFAM" id="SSF48576">
    <property type="entry name" value="Terpenoid synthases"/>
    <property type="match status" value="1"/>
</dbReference>
<dbReference type="InterPro" id="IPR044843">
    <property type="entry name" value="Trans_IPPS_bact-type"/>
</dbReference>
<dbReference type="Gene3D" id="1.10.600.10">
    <property type="entry name" value="Farnesyl Diphosphate Synthase"/>
    <property type="match status" value="1"/>
</dbReference>
<dbReference type="CDD" id="cd00683">
    <property type="entry name" value="Trans_IPPS_HH"/>
    <property type="match status" value="1"/>
</dbReference>
<dbReference type="InterPro" id="IPR019845">
    <property type="entry name" value="Squalene/phytoene_synthase_CS"/>
</dbReference>
<name>A0A1G7UTA4_9BACT</name>
<dbReference type="GO" id="GO:0016117">
    <property type="term" value="P:carotenoid biosynthetic process"/>
    <property type="evidence" value="ECO:0007669"/>
    <property type="project" value="UniProtKB-ARBA"/>
</dbReference>
<dbReference type="SFLD" id="SFLDS00005">
    <property type="entry name" value="Isoprenoid_Synthase_Type_I"/>
    <property type="match status" value="1"/>
</dbReference>
<dbReference type="SFLD" id="SFLDG01212">
    <property type="entry name" value="Phytoene_synthase_like"/>
    <property type="match status" value="1"/>
</dbReference>
<dbReference type="EMBL" id="FNAN01000019">
    <property type="protein sequence ID" value="SDG50349.1"/>
    <property type="molecule type" value="Genomic_DNA"/>
</dbReference>
<dbReference type="GO" id="GO:0004311">
    <property type="term" value="F:geranylgeranyl diphosphate synthase activity"/>
    <property type="evidence" value="ECO:0007669"/>
    <property type="project" value="InterPro"/>
</dbReference>
<dbReference type="AlphaFoldDB" id="A0A1G7UTA4"/>
<dbReference type="STRING" id="659014.SAMN04487996_11989"/>
<dbReference type="PROSITE" id="PS01045">
    <property type="entry name" value="SQUALEN_PHYTOEN_SYN_2"/>
    <property type="match status" value="1"/>
</dbReference>
<dbReference type="RefSeq" id="WP_090156284.1">
    <property type="nucleotide sequence ID" value="NZ_FNAN01000019.1"/>
</dbReference>
<evidence type="ECO:0000313" key="2">
    <source>
        <dbReference type="EMBL" id="SDG50349.1"/>
    </source>
</evidence>
<dbReference type="PANTHER" id="PTHR31480">
    <property type="entry name" value="BIFUNCTIONAL LYCOPENE CYCLASE/PHYTOENE SYNTHASE"/>
    <property type="match status" value="1"/>
</dbReference>
<dbReference type="Pfam" id="PF00494">
    <property type="entry name" value="SQS_PSY"/>
    <property type="match status" value="1"/>
</dbReference>
<dbReference type="OrthoDB" id="9787280at2"/>
<dbReference type="InterPro" id="IPR002060">
    <property type="entry name" value="Squ/phyt_synthse"/>
</dbReference>
<keyword evidence="1" id="KW-0808">Transferase</keyword>
<dbReference type="SFLD" id="SFLDG01018">
    <property type="entry name" value="Squalene/Phytoene_Synthase_Lik"/>
    <property type="match status" value="1"/>
</dbReference>
<evidence type="ECO:0000313" key="3">
    <source>
        <dbReference type="Proteomes" id="UP000198748"/>
    </source>
</evidence>
<dbReference type="Proteomes" id="UP000198748">
    <property type="component" value="Unassembled WGS sequence"/>
</dbReference>
<dbReference type="InterPro" id="IPR008949">
    <property type="entry name" value="Isoprenoid_synthase_dom_sf"/>
</dbReference>
<keyword evidence="3" id="KW-1185">Reference proteome</keyword>
<organism evidence="2 3">
    <name type="scientific">Dyadobacter soli</name>
    <dbReference type="NCBI Taxonomy" id="659014"/>
    <lineage>
        <taxon>Bacteria</taxon>
        <taxon>Pseudomonadati</taxon>
        <taxon>Bacteroidota</taxon>
        <taxon>Cytophagia</taxon>
        <taxon>Cytophagales</taxon>
        <taxon>Spirosomataceae</taxon>
        <taxon>Dyadobacter</taxon>
    </lineage>
</organism>
<reference evidence="3" key="1">
    <citation type="submission" date="2016-10" db="EMBL/GenBank/DDBJ databases">
        <authorList>
            <person name="Varghese N."/>
            <person name="Submissions S."/>
        </authorList>
    </citation>
    <scope>NUCLEOTIDE SEQUENCE [LARGE SCALE GENOMIC DNA]</scope>
    <source>
        <strain evidence="3">DSM 25329</strain>
    </source>
</reference>
<accession>A0A1G7UTA4</accession>